<dbReference type="EMBL" id="JBAMMX010000025">
    <property type="protein sequence ID" value="KAK6915362.1"/>
    <property type="molecule type" value="Genomic_DNA"/>
</dbReference>
<dbReference type="SUPFAM" id="SSF51197">
    <property type="entry name" value="Clavaminate synthase-like"/>
    <property type="match status" value="2"/>
</dbReference>
<dbReference type="PANTHER" id="PTHR10209">
    <property type="entry name" value="OXIDOREDUCTASE, 2OG-FE II OXYGENASE FAMILY PROTEIN"/>
    <property type="match status" value="1"/>
</dbReference>
<accession>A0AAN8YWE0</accession>
<keyword evidence="6" id="KW-0223">Dioxygenase</keyword>
<dbReference type="Pfam" id="PF03171">
    <property type="entry name" value="2OG-FeII_Oxy"/>
    <property type="match status" value="1"/>
</dbReference>
<organism evidence="6 7">
    <name type="scientific">Dillenia turbinata</name>
    <dbReference type="NCBI Taxonomy" id="194707"/>
    <lineage>
        <taxon>Eukaryota</taxon>
        <taxon>Viridiplantae</taxon>
        <taxon>Streptophyta</taxon>
        <taxon>Embryophyta</taxon>
        <taxon>Tracheophyta</taxon>
        <taxon>Spermatophyta</taxon>
        <taxon>Magnoliopsida</taxon>
        <taxon>eudicotyledons</taxon>
        <taxon>Gunneridae</taxon>
        <taxon>Pentapetalae</taxon>
        <taxon>Dilleniales</taxon>
        <taxon>Dilleniaceae</taxon>
        <taxon>Dillenia</taxon>
    </lineage>
</organism>
<evidence type="ECO:0000313" key="6">
    <source>
        <dbReference type="EMBL" id="KAK6915362.1"/>
    </source>
</evidence>
<keyword evidence="4" id="KW-0408">Iron</keyword>
<comment type="caution">
    <text evidence="6">The sequence shown here is derived from an EMBL/GenBank/DDBJ whole genome shotgun (WGS) entry which is preliminary data.</text>
</comment>
<evidence type="ECO:0000259" key="5">
    <source>
        <dbReference type="PROSITE" id="PS51471"/>
    </source>
</evidence>
<name>A0AAN8YWE0_9MAGN</name>
<keyword evidence="2" id="KW-0479">Metal-binding</keyword>
<evidence type="ECO:0000256" key="2">
    <source>
        <dbReference type="ARBA" id="ARBA00022723"/>
    </source>
</evidence>
<dbReference type="InterPro" id="IPR027443">
    <property type="entry name" value="IPNS-like_sf"/>
</dbReference>
<gene>
    <name evidence="6" type="ORF">RJ641_020479</name>
</gene>
<comment type="similarity">
    <text evidence="1">Belongs to the iron/ascorbate-dependent oxidoreductase family.</text>
</comment>
<keyword evidence="3" id="KW-0560">Oxidoreductase</keyword>
<evidence type="ECO:0000256" key="4">
    <source>
        <dbReference type="ARBA" id="ARBA00023004"/>
    </source>
</evidence>
<dbReference type="GO" id="GO:0051213">
    <property type="term" value="F:dioxygenase activity"/>
    <property type="evidence" value="ECO:0007669"/>
    <property type="project" value="UniProtKB-KW"/>
</dbReference>
<dbReference type="InterPro" id="IPR044861">
    <property type="entry name" value="IPNS-like_FE2OG_OXY"/>
</dbReference>
<dbReference type="GO" id="GO:0046872">
    <property type="term" value="F:metal ion binding"/>
    <property type="evidence" value="ECO:0007669"/>
    <property type="project" value="UniProtKB-KW"/>
</dbReference>
<dbReference type="InterPro" id="IPR005123">
    <property type="entry name" value="Oxoglu/Fe-dep_dioxygenase_dom"/>
</dbReference>
<evidence type="ECO:0000256" key="3">
    <source>
        <dbReference type="ARBA" id="ARBA00023002"/>
    </source>
</evidence>
<evidence type="ECO:0000313" key="7">
    <source>
        <dbReference type="Proteomes" id="UP001370490"/>
    </source>
</evidence>
<proteinExistence type="inferred from homology"/>
<reference evidence="6 7" key="1">
    <citation type="submission" date="2023-12" db="EMBL/GenBank/DDBJ databases">
        <title>A high-quality genome assembly for Dillenia turbinata (Dilleniales).</title>
        <authorList>
            <person name="Chanderbali A."/>
        </authorList>
    </citation>
    <scope>NUCLEOTIDE SEQUENCE [LARGE SCALE GENOMIC DNA]</scope>
    <source>
        <strain evidence="6">LSX21</strain>
        <tissue evidence="6">Leaf</tissue>
    </source>
</reference>
<evidence type="ECO:0000256" key="1">
    <source>
        <dbReference type="ARBA" id="ARBA00008056"/>
    </source>
</evidence>
<dbReference type="Proteomes" id="UP001370490">
    <property type="component" value="Unassembled WGS sequence"/>
</dbReference>
<dbReference type="PANTHER" id="PTHR10209:SF776">
    <property type="entry name" value="2OG-FE(II) OXYGENASE FAMILY OXIDOREDUCTASE"/>
    <property type="match status" value="1"/>
</dbReference>
<feature type="domain" description="Fe2OG dioxygenase" evidence="5">
    <location>
        <begin position="1"/>
        <end position="117"/>
    </location>
</feature>
<sequence>MKPASILLWSMDNCMSMHCDPGLITILLQDQIGGLQVRYQDQWIDIHPVKGALVANARELLQNLFLHGLLRLHIPLNHDAILLLLLISNDKFKGAEHRVLANQIGPRILVACFFTTPILPFNKLYGPIKELPSDDNTPFYRDILGQHRRMLLVLYGLDENGMEKKNY</sequence>
<keyword evidence="7" id="KW-1185">Reference proteome</keyword>
<dbReference type="Gene3D" id="2.60.120.330">
    <property type="entry name" value="B-lactam Antibiotic, Isopenicillin N Synthase, Chain"/>
    <property type="match status" value="1"/>
</dbReference>
<dbReference type="AlphaFoldDB" id="A0AAN8YWE0"/>
<dbReference type="PROSITE" id="PS51471">
    <property type="entry name" value="FE2OG_OXY"/>
    <property type="match status" value="1"/>
</dbReference>
<protein>
    <submittedName>
        <fullName evidence="6">Isopenicillin N synthase-like, Fe(2+) 2OG dioxygenase domain</fullName>
    </submittedName>
</protein>